<name>A0A8S3TKA9_MYTED</name>
<keyword evidence="1" id="KW-0677">Repeat</keyword>
<dbReference type="EMBL" id="CAJPWZ010002149">
    <property type="protein sequence ID" value="CAG2231642.1"/>
    <property type="molecule type" value="Genomic_DNA"/>
</dbReference>
<keyword evidence="4" id="KW-1185">Reference proteome</keyword>
<gene>
    <name evidence="3" type="ORF">MEDL_44417</name>
</gene>
<dbReference type="OrthoDB" id="446173at2759"/>
<keyword evidence="2" id="KW-1015">Disulfide bond</keyword>
<dbReference type="SUPFAM" id="SSF82895">
    <property type="entry name" value="TSP-1 type 1 repeat"/>
    <property type="match status" value="2"/>
</dbReference>
<proteinExistence type="predicted"/>
<organism evidence="3 4">
    <name type="scientific">Mytilus edulis</name>
    <name type="common">Blue mussel</name>
    <dbReference type="NCBI Taxonomy" id="6550"/>
    <lineage>
        <taxon>Eukaryota</taxon>
        <taxon>Metazoa</taxon>
        <taxon>Spiralia</taxon>
        <taxon>Lophotrochozoa</taxon>
        <taxon>Mollusca</taxon>
        <taxon>Bivalvia</taxon>
        <taxon>Autobranchia</taxon>
        <taxon>Pteriomorphia</taxon>
        <taxon>Mytilida</taxon>
        <taxon>Mytiloidea</taxon>
        <taxon>Mytilidae</taxon>
        <taxon>Mytilinae</taxon>
        <taxon>Mytilus</taxon>
    </lineage>
</organism>
<dbReference type="InterPro" id="IPR036383">
    <property type="entry name" value="TSP1_rpt_sf"/>
</dbReference>
<dbReference type="SMART" id="SM00209">
    <property type="entry name" value="TSP1"/>
    <property type="match status" value="2"/>
</dbReference>
<dbReference type="InterPro" id="IPR000884">
    <property type="entry name" value="TSP1_rpt"/>
</dbReference>
<evidence type="ECO:0000256" key="1">
    <source>
        <dbReference type="ARBA" id="ARBA00022737"/>
    </source>
</evidence>
<comment type="caution">
    <text evidence="3">The sequence shown here is derived from an EMBL/GenBank/DDBJ whole genome shotgun (WGS) entry which is preliminary data.</text>
</comment>
<dbReference type="InterPro" id="IPR052065">
    <property type="entry name" value="Compl_asym_regulator"/>
</dbReference>
<dbReference type="PANTHER" id="PTHR22906">
    <property type="entry name" value="PROPERDIN"/>
    <property type="match status" value="1"/>
</dbReference>
<evidence type="ECO:0000256" key="2">
    <source>
        <dbReference type="ARBA" id="ARBA00023157"/>
    </source>
</evidence>
<dbReference type="AlphaFoldDB" id="A0A8S3TKA9"/>
<accession>A0A8S3TKA9</accession>
<dbReference type="FunFam" id="2.20.100.10:FF:000007">
    <property type="entry name" value="Thrombospondin 1"/>
    <property type="match status" value="2"/>
</dbReference>
<dbReference type="Gene3D" id="2.20.100.10">
    <property type="entry name" value="Thrombospondin type-1 (TSP1) repeat"/>
    <property type="match status" value="2"/>
</dbReference>
<reference evidence="3" key="1">
    <citation type="submission" date="2021-03" db="EMBL/GenBank/DDBJ databases">
        <authorList>
            <person name="Bekaert M."/>
        </authorList>
    </citation>
    <scope>NUCLEOTIDE SEQUENCE</scope>
</reference>
<protein>
    <submittedName>
        <fullName evidence="3">Hemicentin-1</fullName>
    </submittedName>
</protein>
<dbReference type="PRINTS" id="PR01705">
    <property type="entry name" value="TSP1REPEAT"/>
</dbReference>
<dbReference type="PANTHER" id="PTHR22906:SF21">
    <property type="entry name" value="SEMA DOMAIN-CONTAINING PROTEIN"/>
    <property type="match status" value="1"/>
</dbReference>
<dbReference type="Proteomes" id="UP000683360">
    <property type="component" value="Unassembled WGS sequence"/>
</dbReference>
<evidence type="ECO:0000313" key="4">
    <source>
        <dbReference type="Proteomes" id="UP000683360"/>
    </source>
</evidence>
<dbReference type="Pfam" id="PF00090">
    <property type="entry name" value="TSP_1"/>
    <property type="match status" value="2"/>
</dbReference>
<evidence type="ECO:0000313" key="3">
    <source>
        <dbReference type="EMBL" id="CAG2231642.1"/>
    </source>
</evidence>
<sequence length="201" mass="22118">MIDCGVDSHSDMYRRFCSCLILLKIDLILISNGVSLGNAVDDGTGTIMLDDIKCTGRKSRLTYCSMNGGWTTWSLWNSCNVSCGEGMKFRFRSCNNPTPAFGGLKCSSKDSETKNCYNEECPKVIDGGWSKWAKWTDCTKLCNGGLMERARTCDSPPPINGGLYCNGTSIEANLCNTDSCSGEFNGCTFKLCQKEIWDYLG</sequence>
<dbReference type="PROSITE" id="PS50092">
    <property type="entry name" value="TSP1"/>
    <property type="match status" value="2"/>
</dbReference>